<evidence type="ECO:0000313" key="2">
    <source>
        <dbReference type="Proteomes" id="UP000199657"/>
    </source>
</evidence>
<dbReference type="EMBL" id="FOEG01000015">
    <property type="protein sequence ID" value="SEP18479.1"/>
    <property type="molecule type" value="Genomic_DNA"/>
</dbReference>
<accession>A0A1H8VST2</accession>
<dbReference type="AlphaFoldDB" id="A0A1H8VST2"/>
<dbReference type="InterPro" id="IPR025336">
    <property type="entry name" value="SCO4226-like"/>
</dbReference>
<organism evidence="1 2">
    <name type="scientific">Aquisalimonas asiatica</name>
    <dbReference type="NCBI Taxonomy" id="406100"/>
    <lineage>
        <taxon>Bacteria</taxon>
        <taxon>Pseudomonadati</taxon>
        <taxon>Pseudomonadota</taxon>
        <taxon>Gammaproteobacteria</taxon>
        <taxon>Chromatiales</taxon>
        <taxon>Ectothiorhodospiraceae</taxon>
        <taxon>Aquisalimonas</taxon>
    </lineage>
</organism>
<dbReference type="OrthoDB" id="9800027at2"/>
<dbReference type="Proteomes" id="UP000199657">
    <property type="component" value="Unassembled WGS sequence"/>
</dbReference>
<reference evidence="1 2" key="1">
    <citation type="submission" date="2016-10" db="EMBL/GenBank/DDBJ databases">
        <authorList>
            <person name="de Groot N.N."/>
        </authorList>
    </citation>
    <scope>NUCLEOTIDE SEQUENCE [LARGE SCALE GENOMIC DNA]</scope>
    <source>
        <strain evidence="1 2">CGMCC 1.6291</strain>
    </source>
</reference>
<sequence>MSYLVMERTFDEPMLDADLARMGERLGPCLQDHSVQWLRSYLSSDRRRMICTFQAPDAEAVRMAYRTAGYPFERVWQAMVLPTDAGLAPPTS</sequence>
<keyword evidence="2" id="KW-1185">Reference proteome</keyword>
<dbReference type="Gene3D" id="3.30.70.3090">
    <property type="entry name" value="ORF SCO4226, nickel-binding ferredoxin-like monomer"/>
    <property type="match status" value="1"/>
</dbReference>
<evidence type="ECO:0008006" key="3">
    <source>
        <dbReference type="Google" id="ProtNLM"/>
    </source>
</evidence>
<evidence type="ECO:0000313" key="1">
    <source>
        <dbReference type="EMBL" id="SEP18479.1"/>
    </source>
</evidence>
<name>A0A1H8VST2_9GAMM</name>
<proteinExistence type="predicted"/>
<dbReference type="STRING" id="406100.SAMN04488052_11512"/>
<dbReference type="InterPro" id="IPR042557">
    <property type="entry name" value="SCO4226"/>
</dbReference>
<dbReference type="RefSeq" id="WP_091646439.1">
    <property type="nucleotide sequence ID" value="NZ_FOEG01000015.1"/>
</dbReference>
<dbReference type="Pfam" id="PF14026">
    <property type="entry name" value="SCO4226-like"/>
    <property type="match status" value="1"/>
</dbReference>
<gene>
    <name evidence="1" type="ORF">SAMN04488052_11512</name>
</gene>
<protein>
    <recommendedName>
        <fullName evidence="3">DUF4242 domain-containing protein</fullName>
    </recommendedName>
</protein>